<dbReference type="Proteomes" id="UP000272238">
    <property type="component" value="Unassembled WGS sequence"/>
</dbReference>
<feature type="transmembrane region" description="Helical" evidence="1">
    <location>
        <begin position="95"/>
        <end position="113"/>
    </location>
</feature>
<organism evidence="2 3">
    <name type="scientific">Ureibacillus endophyticus</name>
    <dbReference type="NCBI Taxonomy" id="1978490"/>
    <lineage>
        <taxon>Bacteria</taxon>
        <taxon>Bacillati</taxon>
        <taxon>Bacillota</taxon>
        <taxon>Bacilli</taxon>
        <taxon>Bacillales</taxon>
        <taxon>Caryophanaceae</taxon>
        <taxon>Ureibacillus</taxon>
    </lineage>
</organism>
<evidence type="ECO:0000256" key="1">
    <source>
        <dbReference type="SAM" id="Phobius"/>
    </source>
</evidence>
<dbReference type="RefSeq" id="WP_121215937.1">
    <property type="nucleotide sequence ID" value="NZ_RBZN01000076.1"/>
</dbReference>
<keyword evidence="1" id="KW-0812">Transmembrane</keyword>
<protein>
    <submittedName>
        <fullName evidence="2">Uncharacterized protein</fullName>
    </submittedName>
</protein>
<keyword evidence="3" id="KW-1185">Reference proteome</keyword>
<name>A0A494YSK0_9BACL</name>
<comment type="caution">
    <text evidence="2">The sequence shown here is derived from an EMBL/GenBank/DDBJ whole genome shotgun (WGS) entry which is preliminary data.</text>
</comment>
<sequence length="163" mass="18538">MGTGIILGILLRLIMKIVAVVYPNLSTGFTFQGTLLLIIIGIGSALAFSTLFIFCRNYLPRNWFIGGFLYGLIILCIFSYPFFTEENGELNGPQKPLGIFLFSFLFIIGGIILSKFVMIAEKWIEKEIAHIKYCYIAFYILIVPCLFFVFALLKELIEGYFLK</sequence>
<evidence type="ECO:0000313" key="3">
    <source>
        <dbReference type="Proteomes" id="UP000272238"/>
    </source>
</evidence>
<reference evidence="2 3" key="1">
    <citation type="journal article" date="2016" name="Antonie Van Leeuwenhoek">
        <title>Lysinibacillus endophyticus sp. nov., an indole-3-acetic acid producing endophytic bacterium isolated from corn root (Zea mays cv. Xinken-5).</title>
        <authorList>
            <person name="Yu J."/>
            <person name="Guan X."/>
            <person name="Liu C."/>
            <person name="Xiang W."/>
            <person name="Yu Z."/>
            <person name="Liu X."/>
            <person name="Wang G."/>
        </authorList>
    </citation>
    <scope>NUCLEOTIDE SEQUENCE [LARGE SCALE GENOMIC DNA]</scope>
    <source>
        <strain evidence="2 3">DSM 100506</strain>
    </source>
</reference>
<feature type="transmembrane region" description="Helical" evidence="1">
    <location>
        <begin position="35"/>
        <end position="55"/>
    </location>
</feature>
<dbReference type="OrthoDB" id="2848681at2"/>
<dbReference type="AlphaFoldDB" id="A0A494YSK0"/>
<keyword evidence="1" id="KW-1133">Transmembrane helix</keyword>
<evidence type="ECO:0000313" key="2">
    <source>
        <dbReference type="EMBL" id="RKQ12903.1"/>
    </source>
</evidence>
<feature type="transmembrane region" description="Helical" evidence="1">
    <location>
        <begin position="62"/>
        <end position="83"/>
    </location>
</feature>
<dbReference type="EMBL" id="RBZN01000076">
    <property type="protein sequence ID" value="RKQ12903.1"/>
    <property type="molecule type" value="Genomic_DNA"/>
</dbReference>
<accession>A0A494YSK0</accession>
<feature type="transmembrane region" description="Helical" evidence="1">
    <location>
        <begin position="133"/>
        <end position="153"/>
    </location>
</feature>
<proteinExistence type="predicted"/>
<keyword evidence="1" id="KW-0472">Membrane</keyword>
<gene>
    <name evidence="2" type="ORF">D8M03_16720</name>
</gene>